<dbReference type="Proteomes" id="UP000828390">
    <property type="component" value="Unassembled WGS sequence"/>
</dbReference>
<keyword evidence="2" id="KW-1185">Reference proteome</keyword>
<reference evidence="1" key="1">
    <citation type="journal article" date="2019" name="bioRxiv">
        <title>The Genome of the Zebra Mussel, Dreissena polymorpha: A Resource for Invasive Species Research.</title>
        <authorList>
            <person name="McCartney M.A."/>
            <person name="Auch B."/>
            <person name="Kono T."/>
            <person name="Mallez S."/>
            <person name="Zhang Y."/>
            <person name="Obille A."/>
            <person name="Becker A."/>
            <person name="Abrahante J.E."/>
            <person name="Garbe J."/>
            <person name="Badalamenti J.P."/>
            <person name="Herman A."/>
            <person name="Mangelson H."/>
            <person name="Liachko I."/>
            <person name="Sullivan S."/>
            <person name="Sone E.D."/>
            <person name="Koren S."/>
            <person name="Silverstein K.A.T."/>
            <person name="Beckman K.B."/>
            <person name="Gohl D.M."/>
        </authorList>
    </citation>
    <scope>NUCLEOTIDE SEQUENCE</scope>
    <source>
        <strain evidence="1">Duluth1</strain>
        <tissue evidence="1">Whole animal</tissue>
    </source>
</reference>
<sequence>MRRSSISNACYYIQYSEDAQDPIDVMVTKEDNAYSILCIQLQNETCLQKKLISSKAGEGKQPRVDQIINMKNT</sequence>
<proteinExistence type="predicted"/>
<comment type="caution">
    <text evidence="1">The sequence shown here is derived from an EMBL/GenBank/DDBJ whole genome shotgun (WGS) entry which is preliminary data.</text>
</comment>
<evidence type="ECO:0000313" key="1">
    <source>
        <dbReference type="EMBL" id="KAH3800703.1"/>
    </source>
</evidence>
<organism evidence="1 2">
    <name type="scientific">Dreissena polymorpha</name>
    <name type="common">Zebra mussel</name>
    <name type="synonym">Mytilus polymorpha</name>
    <dbReference type="NCBI Taxonomy" id="45954"/>
    <lineage>
        <taxon>Eukaryota</taxon>
        <taxon>Metazoa</taxon>
        <taxon>Spiralia</taxon>
        <taxon>Lophotrochozoa</taxon>
        <taxon>Mollusca</taxon>
        <taxon>Bivalvia</taxon>
        <taxon>Autobranchia</taxon>
        <taxon>Heteroconchia</taxon>
        <taxon>Euheterodonta</taxon>
        <taxon>Imparidentia</taxon>
        <taxon>Neoheterodontei</taxon>
        <taxon>Myida</taxon>
        <taxon>Dreissenoidea</taxon>
        <taxon>Dreissenidae</taxon>
        <taxon>Dreissena</taxon>
    </lineage>
</organism>
<name>A0A9D4J9T5_DREPO</name>
<gene>
    <name evidence="1" type="ORF">DPMN_154343</name>
</gene>
<protein>
    <submittedName>
        <fullName evidence="1">Uncharacterized protein</fullName>
    </submittedName>
</protein>
<dbReference type="AlphaFoldDB" id="A0A9D4J9T5"/>
<dbReference type="EMBL" id="JAIWYP010000007">
    <property type="protein sequence ID" value="KAH3800703.1"/>
    <property type="molecule type" value="Genomic_DNA"/>
</dbReference>
<accession>A0A9D4J9T5</accession>
<evidence type="ECO:0000313" key="2">
    <source>
        <dbReference type="Proteomes" id="UP000828390"/>
    </source>
</evidence>
<reference evidence="1" key="2">
    <citation type="submission" date="2020-11" db="EMBL/GenBank/DDBJ databases">
        <authorList>
            <person name="McCartney M.A."/>
            <person name="Auch B."/>
            <person name="Kono T."/>
            <person name="Mallez S."/>
            <person name="Becker A."/>
            <person name="Gohl D.M."/>
            <person name="Silverstein K.A.T."/>
            <person name="Koren S."/>
            <person name="Bechman K.B."/>
            <person name="Herman A."/>
            <person name="Abrahante J.E."/>
            <person name="Garbe J."/>
        </authorList>
    </citation>
    <scope>NUCLEOTIDE SEQUENCE</scope>
    <source>
        <strain evidence="1">Duluth1</strain>
        <tissue evidence="1">Whole animal</tissue>
    </source>
</reference>